<reference evidence="2 3" key="1">
    <citation type="submission" date="2023-08" db="EMBL/GenBank/DDBJ databases">
        <authorList>
            <person name="Girao M."/>
            <person name="Carvalho M.F."/>
        </authorList>
    </citation>
    <scope>NUCLEOTIDE SEQUENCE [LARGE SCALE GENOMIC DNA]</scope>
    <source>
        <strain evidence="2 3">CT-R113</strain>
    </source>
</reference>
<evidence type="ECO:0000313" key="2">
    <source>
        <dbReference type="EMBL" id="MEE2039298.1"/>
    </source>
</evidence>
<dbReference type="InterPro" id="IPR009061">
    <property type="entry name" value="DNA-bd_dom_put_sf"/>
</dbReference>
<evidence type="ECO:0000313" key="3">
    <source>
        <dbReference type="Proteomes" id="UP001356095"/>
    </source>
</evidence>
<gene>
    <name evidence="2" type="ORF">Q8791_18945</name>
</gene>
<dbReference type="EMBL" id="JAUZMY010000019">
    <property type="protein sequence ID" value="MEE2039298.1"/>
    <property type="molecule type" value="Genomic_DNA"/>
</dbReference>
<comment type="caution">
    <text evidence="2">The sequence shown here is derived from an EMBL/GenBank/DDBJ whole genome shotgun (WGS) entry which is preliminary data.</text>
</comment>
<keyword evidence="3" id="KW-1185">Reference proteome</keyword>
<dbReference type="PROSITE" id="PS50937">
    <property type="entry name" value="HTH_MERR_2"/>
    <property type="match status" value="1"/>
</dbReference>
<dbReference type="Pfam" id="PF13411">
    <property type="entry name" value="MerR_1"/>
    <property type="match status" value="1"/>
</dbReference>
<dbReference type="InterPro" id="IPR000551">
    <property type="entry name" value="MerR-type_HTH_dom"/>
</dbReference>
<dbReference type="Proteomes" id="UP001356095">
    <property type="component" value="Unassembled WGS sequence"/>
</dbReference>
<sequence length="218" mass="24094">MRISELSDRASVPVATVEYYQRERLISHPSERHGYSPEDLRRLRLVRVLVEVGGLNPDQVRDLLGAMAGGTRTPHETFGMVLRTLEGTPPASLADVDPTEDEALALARRVADRHGWTVDQDTASWRTLVKLLRTLHWLDDADTAVVVEAYAAAADRMTGAEIGVLGLYADEDALVERLVLWTVFGDPLLAALRRIARQHTSGTVFNREFSPADRGSAL</sequence>
<dbReference type="RefSeq" id="WP_330093076.1">
    <property type="nucleotide sequence ID" value="NZ_JAUZMY010000019.1"/>
</dbReference>
<evidence type="ECO:0000259" key="1">
    <source>
        <dbReference type="PROSITE" id="PS50937"/>
    </source>
</evidence>
<proteinExistence type="predicted"/>
<protein>
    <submittedName>
        <fullName evidence="2">MerR family transcriptional regulator</fullName>
    </submittedName>
</protein>
<name>A0ABU7KAN2_9ACTN</name>
<accession>A0ABU7KAN2</accession>
<feature type="domain" description="HTH merR-type" evidence="1">
    <location>
        <begin position="1"/>
        <end position="66"/>
    </location>
</feature>
<dbReference type="Gene3D" id="1.10.1660.10">
    <property type="match status" value="1"/>
</dbReference>
<dbReference type="SMART" id="SM00422">
    <property type="entry name" value="HTH_MERR"/>
    <property type="match status" value="1"/>
</dbReference>
<organism evidence="2 3">
    <name type="scientific">Nocardiopsis codii</name>
    <dbReference type="NCBI Taxonomy" id="3065942"/>
    <lineage>
        <taxon>Bacteria</taxon>
        <taxon>Bacillati</taxon>
        <taxon>Actinomycetota</taxon>
        <taxon>Actinomycetes</taxon>
        <taxon>Streptosporangiales</taxon>
        <taxon>Nocardiopsidaceae</taxon>
        <taxon>Nocardiopsis</taxon>
    </lineage>
</organism>
<dbReference type="SUPFAM" id="SSF46955">
    <property type="entry name" value="Putative DNA-binding domain"/>
    <property type="match status" value="1"/>
</dbReference>